<dbReference type="EC" id="2.7.7.7" evidence="2"/>
<feature type="coiled-coil region" evidence="12">
    <location>
        <begin position="1546"/>
        <end position="1615"/>
    </location>
</feature>
<evidence type="ECO:0000256" key="7">
    <source>
        <dbReference type="ARBA" id="ARBA00022833"/>
    </source>
</evidence>
<dbReference type="SMART" id="SM01159">
    <property type="entry name" value="DUF1744"/>
    <property type="match status" value="1"/>
</dbReference>
<evidence type="ECO:0000256" key="5">
    <source>
        <dbReference type="ARBA" id="ARBA00022705"/>
    </source>
</evidence>
<feature type="compositionally biased region" description="Low complexity" evidence="13">
    <location>
        <begin position="239"/>
        <end position="263"/>
    </location>
</feature>
<evidence type="ECO:0000256" key="4">
    <source>
        <dbReference type="ARBA" id="ARBA00022695"/>
    </source>
</evidence>
<comment type="similarity">
    <text evidence="1">Belongs to the DNA polymerase type-B family.</text>
</comment>
<proteinExistence type="inferred from homology"/>
<dbReference type="PANTHER" id="PTHR10670:SF0">
    <property type="entry name" value="DNA POLYMERASE EPSILON CATALYTIC SUBUNIT A"/>
    <property type="match status" value="1"/>
</dbReference>
<organism evidence="15 16">
    <name type="scientific">Plasmodium gaboni</name>
    <dbReference type="NCBI Taxonomy" id="647221"/>
    <lineage>
        <taxon>Eukaryota</taxon>
        <taxon>Sar</taxon>
        <taxon>Alveolata</taxon>
        <taxon>Apicomplexa</taxon>
        <taxon>Aconoidasida</taxon>
        <taxon>Haemosporida</taxon>
        <taxon>Plasmodiidae</taxon>
        <taxon>Plasmodium</taxon>
        <taxon>Plasmodium (Laverania)</taxon>
    </lineage>
</organism>
<dbReference type="Pfam" id="PF22912">
    <property type="entry name" value="zf-DPOE"/>
    <property type="match status" value="1"/>
</dbReference>
<evidence type="ECO:0000256" key="1">
    <source>
        <dbReference type="ARBA" id="ARBA00005755"/>
    </source>
</evidence>
<protein>
    <recommendedName>
        <fullName evidence="2">DNA-directed DNA polymerase</fullName>
        <ecNumber evidence="2">2.7.7.7</ecNumber>
    </recommendedName>
</protein>
<dbReference type="FunFam" id="3.90.1600.10:FF:000012">
    <property type="entry name" value="DNA polymerase epsilon catalytic subunit A"/>
    <property type="match status" value="1"/>
</dbReference>
<evidence type="ECO:0000256" key="10">
    <source>
        <dbReference type="ARBA" id="ARBA00023014"/>
    </source>
</evidence>
<dbReference type="InterPro" id="IPR043502">
    <property type="entry name" value="DNA/RNA_pol_sf"/>
</dbReference>
<dbReference type="InterPro" id="IPR055191">
    <property type="entry name" value="POL2_thumb"/>
</dbReference>
<accession>A0A151LS38</accession>
<dbReference type="CDD" id="cd05779">
    <property type="entry name" value="DNA_polB_epsilon_exo"/>
    <property type="match status" value="1"/>
</dbReference>
<evidence type="ECO:0000313" key="16">
    <source>
        <dbReference type="Proteomes" id="UP000076004"/>
    </source>
</evidence>
<dbReference type="SMART" id="SM00486">
    <property type="entry name" value="POLBc"/>
    <property type="match status" value="1"/>
</dbReference>
<evidence type="ECO:0000256" key="11">
    <source>
        <dbReference type="ARBA" id="ARBA00023125"/>
    </source>
</evidence>
<dbReference type="Pfam" id="PF22634">
    <property type="entry name" value="POL2_thumb"/>
    <property type="match status" value="1"/>
</dbReference>
<evidence type="ECO:0000313" key="15">
    <source>
        <dbReference type="EMBL" id="KYO02000.1"/>
    </source>
</evidence>
<dbReference type="InterPro" id="IPR013697">
    <property type="entry name" value="DNA_pol_e_suA_C"/>
</dbReference>
<dbReference type="InterPro" id="IPR023211">
    <property type="entry name" value="DNA_pol_palm_dom_sf"/>
</dbReference>
<evidence type="ECO:0000256" key="2">
    <source>
        <dbReference type="ARBA" id="ARBA00012417"/>
    </source>
</evidence>
<dbReference type="KEGG" id="pgab:PGSY75_0630300"/>
<feature type="compositionally biased region" description="Low complexity" evidence="13">
    <location>
        <begin position="2280"/>
        <end position="2320"/>
    </location>
</feature>
<dbReference type="RefSeq" id="XP_018642939.1">
    <property type="nucleotide sequence ID" value="XM_018784885.1"/>
</dbReference>
<dbReference type="GO" id="GO:0003677">
    <property type="term" value="F:DNA binding"/>
    <property type="evidence" value="ECO:0007669"/>
    <property type="project" value="UniProtKB-KW"/>
</dbReference>
<dbReference type="InterPro" id="IPR006172">
    <property type="entry name" value="DNA-dir_DNA_pol_B"/>
</dbReference>
<dbReference type="GO" id="GO:0008622">
    <property type="term" value="C:epsilon DNA polymerase complex"/>
    <property type="evidence" value="ECO:0007669"/>
    <property type="project" value="InterPro"/>
</dbReference>
<keyword evidence="12" id="KW-0175">Coiled coil</keyword>
<gene>
    <name evidence="15" type="ORF">PGSY75_0630300</name>
</gene>
<dbReference type="GO" id="GO:0006287">
    <property type="term" value="P:base-excision repair, gap-filling"/>
    <property type="evidence" value="ECO:0007669"/>
    <property type="project" value="TreeGrafter"/>
</dbReference>
<dbReference type="PANTHER" id="PTHR10670">
    <property type="entry name" value="DNA POLYMERASE EPSILON CATALYTIC SUBUNIT A"/>
    <property type="match status" value="1"/>
</dbReference>
<dbReference type="InterPro" id="IPR042087">
    <property type="entry name" value="DNA_pol_B_thumb"/>
</dbReference>
<feature type="region of interest" description="Disordered" evidence="13">
    <location>
        <begin position="2275"/>
        <end position="2320"/>
    </location>
</feature>
<dbReference type="GO" id="GO:0000278">
    <property type="term" value="P:mitotic cell cycle"/>
    <property type="evidence" value="ECO:0007669"/>
    <property type="project" value="TreeGrafter"/>
</dbReference>
<dbReference type="GO" id="GO:0006272">
    <property type="term" value="P:leading strand elongation"/>
    <property type="evidence" value="ECO:0007669"/>
    <property type="project" value="TreeGrafter"/>
</dbReference>
<dbReference type="SUPFAM" id="SSF56672">
    <property type="entry name" value="DNA/RNA polymerases"/>
    <property type="match status" value="1"/>
</dbReference>
<evidence type="ECO:0000256" key="3">
    <source>
        <dbReference type="ARBA" id="ARBA00022679"/>
    </source>
</evidence>
<dbReference type="FunFam" id="1.10.132.60:FF:000009">
    <property type="entry name" value="DNA polymerase epsilon, catalytic subunit A"/>
    <property type="match status" value="1"/>
</dbReference>
<feature type="region of interest" description="Disordered" evidence="13">
    <location>
        <begin position="1374"/>
        <end position="1400"/>
    </location>
</feature>
<dbReference type="Proteomes" id="UP000076004">
    <property type="component" value="Unassembled WGS sequence"/>
</dbReference>
<dbReference type="InterPro" id="IPR012337">
    <property type="entry name" value="RNaseH-like_sf"/>
</dbReference>
<keyword evidence="10" id="KW-0411">Iron-sulfur</keyword>
<dbReference type="Gene3D" id="1.10.132.60">
    <property type="entry name" value="DNA polymerase family B, C-terminal domain"/>
    <property type="match status" value="1"/>
</dbReference>
<evidence type="ECO:0000256" key="13">
    <source>
        <dbReference type="SAM" id="MobiDB-lite"/>
    </source>
</evidence>
<evidence type="ECO:0000256" key="6">
    <source>
        <dbReference type="ARBA" id="ARBA00022723"/>
    </source>
</evidence>
<dbReference type="GO" id="GO:0003887">
    <property type="term" value="F:DNA-directed DNA polymerase activity"/>
    <property type="evidence" value="ECO:0007669"/>
    <property type="project" value="UniProtKB-KW"/>
</dbReference>
<dbReference type="Gene3D" id="3.30.420.10">
    <property type="entry name" value="Ribonuclease H-like superfamily/Ribonuclease H"/>
    <property type="match status" value="1"/>
</dbReference>
<reference evidence="15 16" key="1">
    <citation type="journal article" date="2016" name="Nat. Commun.">
        <title>Genomes of cryptic chimpanzee Plasmodium species reveal key evolutionary events leading to human malaria.</title>
        <authorList>
            <person name="Sundararaman S.A."/>
            <person name="Plenderleith L.J."/>
            <person name="Liu W."/>
            <person name="Loy D.E."/>
            <person name="Learn G.H."/>
            <person name="Li Y."/>
            <person name="Shaw K.S."/>
            <person name="Ayouba A."/>
            <person name="Peeters M."/>
            <person name="Speede S."/>
            <person name="Shaw G.M."/>
            <person name="Bushman F.D."/>
            <person name="Brisson D."/>
            <person name="Rayner J.C."/>
            <person name="Sharp P.M."/>
            <person name="Hahn B.H."/>
        </authorList>
    </citation>
    <scope>NUCLEOTIDE SEQUENCE [LARGE SCALE GENOMIC DNA]</scope>
    <source>
        <strain evidence="15 16">SY75</strain>
    </source>
</reference>
<keyword evidence="11" id="KW-0238">DNA-binding</keyword>
<evidence type="ECO:0000256" key="9">
    <source>
        <dbReference type="ARBA" id="ARBA00023004"/>
    </source>
</evidence>
<dbReference type="GO" id="GO:0008270">
    <property type="term" value="F:zinc ion binding"/>
    <property type="evidence" value="ECO:0007669"/>
    <property type="project" value="InterPro"/>
</dbReference>
<dbReference type="Pfam" id="PF23250">
    <property type="entry name" value="zf_DPOE_2"/>
    <property type="match status" value="1"/>
</dbReference>
<dbReference type="GO" id="GO:0008310">
    <property type="term" value="F:single-stranded DNA 3'-5' DNA exonuclease activity"/>
    <property type="evidence" value="ECO:0007669"/>
    <property type="project" value="TreeGrafter"/>
</dbReference>
<evidence type="ECO:0000256" key="8">
    <source>
        <dbReference type="ARBA" id="ARBA00022932"/>
    </source>
</evidence>
<evidence type="ECO:0000256" key="12">
    <source>
        <dbReference type="SAM" id="Coils"/>
    </source>
</evidence>
<name>A0A151LS38_9APIC</name>
<feature type="region of interest" description="Disordered" evidence="13">
    <location>
        <begin position="211"/>
        <end position="263"/>
    </location>
</feature>
<dbReference type="GO" id="GO:0006297">
    <property type="term" value="P:nucleotide-excision repair, DNA gap filling"/>
    <property type="evidence" value="ECO:0007669"/>
    <property type="project" value="TreeGrafter"/>
</dbReference>
<keyword evidence="6" id="KW-0479">Metal-binding</keyword>
<evidence type="ECO:0000259" key="14">
    <source>
        <dbReference type="SMART" id="SM01159"/>
    </source>
</evidence>
<dbReference type="EMBL" id="LVLB01000007">
    <property type="protein sequence ID" value="KYO02000.1"/>
    <property type="molecule type" value="Genomic_DNA"/>
</dbReference>
<dbReference type="VEuPathDB" id="PlasmoDB:PGABG01_0629100"/>
<feature type="domain" description="DNA polymerase epsilon catalytic subunit A C-terminal" evidence="14">
    <location>
        <begin position="1961"/>
        <end position="2510"/>
    </location>
</feature>
<dbReference type="InterPro" id="IPR029703">
    <property type="entry name" value="POL2"/>
</dbReference>
<dbReference type="GO" id="GO:0051536">
    <property type="term" value="F:iron-sulfur cluster binding"/>
    <property type="evidence" value="ECO:0007669"/>
    <property type="project" value="UniProtKB-KW"/>
</dbReference>
<dbReference type="FunFam" id="3.30.420.10:FF:000073">
    <property type="entry name" value="DNA polymerase epsilon catalytic subunit A"/>
    <property type="match status" value="1"/>
</dbReference>
<keyword evidence="5" id="KW-0235">DNA replication</keyword>
<dbReference type="InterPro" id="IPR054475">
    <property type="entry name" value="Znf-DPOE"/>
</dbReference>
<keyword evidence="4" id="KW-0548">Nucleotidyltransferase</keyword>
<keyword evidence="3" id="KW-0808">Transferase</keyword>
<dbReference type="SUPFAM" id="SSF53098">
    <property type="entry name" value="Ribonuclease H-like"/>
    <property type="match status" value="1"/>
</dbReference>
<dbReference type="VEuPathDB" id="PlasmoDB:PGSY75_0630300"/>
<dbReference type="GeneID" id="29775487"/>
<dbReference type="InterPro" id="IPR036397">
    <property type="entry name" value="RNaseH_sf"/>
</dbReference>
<keyword evidence="9" id="KW-0408">Iron</keyword>
<comment type="caution">
    <text evidence="15">The sequence shown here is derived from an EMBL/GenBank/DDBJ whole genome shotgun (WGS) entry which is preliminary data.</text>
</comment>
<dbReference type="GO" id="GO:0000166">
    <property type="term" value="F:nucleotide binding"/>
    <property type="evidence" value="ECO:0007669"/>
    <property type="project" value="InterPro"/>
</dbReference>
<dbReference type="GO" id="GO:0045004">
    <property type="term" value="P:DNA replication proofreading"/>
    <property type="evidence" value="ECO:0007669"/>
    <property type="project" value="TreeGrafter"/>
</dbReference>
<sequence>MTTQTRTKGWEKESKINPDYEYERLLKLENKFHIKAWINKGEKEGYLYNIVPTTMNVVAKNSNKSHKKTGVHMYFVSDNNKTWRLTLFYRPYFYLKTKNIHNYEQVTKFLKKELDKYNVEIDYVKKEDLSLYDHLNKKRSYLSNIFFKLSYDTIENLMHARDFLVKIIERNKKQNKNYNNSNNDKHIFNNEDLSYSQLEFSYKNEYSYNKYDDQKENTQKQPFSTNITDEDDKKRKLNTKNNDINNNNNNNTSNNNNNNNNNNNILNMNDIIVTTKKQILSREEIMNEIVEIYEYDVKYLTRICIDKNIRCGLWYKVKREEDELYTELIQFEILNKKVLAPLNILAWDIECYKDELKFPDKEKDEIILISYMYNAQGYLIVNRNVMSKNIREFLYKPNEEYSGAGTFKIFNEKNEYFLLKRFLEHIRLLKIHIFVTYNGDFFDIPYLYRRCEINNLSVSREIGFIMNNKQECSCNFILNIDAYKWVERDSYLPNGSRTLKSVCKIKLKYNPTEVDPELMVPIAKNNPQHLAVYSVSDAVATFYLYDKFIHNFLFALSSIIPMNPDNVLRQGSGTLCEQLLMAEAYRKNILFPNKSKPIYNQYFTDPENKKKYFIYDDSFVGGTVQSLKCGIYRDDLKEFFSLDVDTYKYLYNSIDHIIDFWIQKDLNKNANINDSKYINKNQIINLDQIKQDIKSKLNFFIENPNINICPNIYHLDVAAMYPNIILSHRLQPNAIITPDHCFNCSYYKQRHLCQKKMIWKRKLEISPIDYGHVLSLKQDLKTRLFFPQKSFYKMQNKEESDSTENENSVEINATKKKSWNELTDKQQHDELMKVIKDCSQKVFKKTKVSKEVDASSLVCQRENPFYVDAVKTFRDRRYVYKKGLKECEHEKRELLKQSKIDYIKIQELDDKILLNDSLQLAHKCILNSFYGYVKRRSSRWYSDQMGAIVTYTGSQIINGAFNLINKIGIPMELDTDGIWCMLPKNFPEMYDVYILDKKEINKKKYYETKSEEELKNDSNVKKVDFEFPTNILNFEMHKKWTNDQYLVYNEHTNDYECISKNEIFFELDGPWHGMFLPASEKSDDLLKKRYVVFNNKYKISELKGFEIKRRGELRIIQRFQSEIFNHFLKGKTKEESYYHASLTANKWKNLIDTKAIDIDNDDELFDLILAKKVLNKSVKEQPNAKSFGITTAKRLSELLNNASYIEDNNVSTQFIVVSKPIGSDITFRAIPIQIFKTNIDTQIHYLSKWLGTKFPPNVPVNVRDIIDWDYYKQKLEVQILKLVIIPAIKQNINNPITSISVPDWLKKQINISEGKQKKITSFFVKKNIKKEDTTSPLHTTEMKLESDIHYFKDSNETTNTPLHLINKESIKNKQHISNQSIEKKSPFPIEGENTITDPTSSTLLTQSEETMKNKKRKLIKQYLLDNFISKKQKLIILYDNNQSNNNNSNIMSGATTNTSKLISSVAYKKINSFENYGENNNNNNNIIIIDHEKINISNLKYKDLHNLFHSNFKNWMLINNKIWKNNRTQIKKIRIEDKNKKKKNIISFKDQEEEEANNEKNNYEKISNLDSKYLHTIQNAMDIVYIYKKIKKKKKNNKKNSNNQLNNNLNNDKQTLLKPYLKYFKHETDSDSDSDSNSDDSSSHKKVFLNENYRINEKVDNNDYYNDDDDGIYYALVSLKNMNKFYKIKIQVYRHIYINNYDQLNIKSNSKITIKLISSNNDDNTVFKSKAYANCFLPRNIKVFNLYEFIMTEKYFNQYIINTLNANYHESIISVYETKIPLYFDFLSRYGNSIEIDSNDYNYIFDEHKCFKSYCFSKFENNSKSTKNVSANYLDDVHIVYIHIFHTLIDNICNRIFINVYDQFDENNQDHLLGNKIMFSGIGQKQDNNFDPYDTFIKFLQLDKYCNDIALNERNINSTHNGQKINIPNSNINDIHNTFDVNNNVEYLNNIEKEKIKKDMLLKNLFNKEFFINTVEKDLLFLYHYRKFDIYYEENTNVYKVLEYLDIYLNKYRTNMITGKQKYIFYVSSTIDKKKLGWWATNKYFPCYFYKFDNTNKYQNVPRINYQNHIFNLSLNLFFENYHRVEEDLNFSRISNIPLFNLFNVQKKNQKHKFIYDILYASFIKKYKGILWLSYFGNYDLGIPCLNINNFCDYDLAKKNNDIINQGIYRGYIVHLFFNESLIFNSVRLFTKYSNVDKNTNEYSNAIANTNTNINNHQNNHNNNEHNTFMQNKKNLKRTLENNTNHMNKLNNKSNHINKNHSIDQKEHLNDEDISTADENNNMNSNNINNNNKNKNNNININNNNNNSINSNNNNNSVDVNFSSNNDNIIMQSSNELNQKKNLIQNKYDINSIVERNAHVSQFSNFAFKLLGQSLEYLISKISSLSMLITNKTFESISDIFTSFYSWISNNSSLLYDVALYNKVLECSEIYQNNLINIMKKKFNANIIFADLRNLVISFNEYSIISGRNILKNLIKYFSHSDSIYANVPFYIKNEYIAACQFDKYNFIRYKKYSDPNEDNTDENLKIIEYLPPICESFLRYVLDIIILNPLHDIILSYDNNKQNGVDSNHSDHQKVNDINDINDISTCEKNYYNVILKTDQLTDKINLAQRAKLKYIFDKSFDDLEEVCESFSLINENVDVLAYKIEEKIKDLWFMPGNIYKKIKKAIKYKKYLIDNYWPYEDDEIDENNINYAPFLFPQTLGNLAKRDNNWRLEIVKFCIFLMQNDKLLNLENENSNEAFHEKRHELYEIVGDSEYNKKNSLWKSPCHELILKDIFCDNCSSVYHMNVVTSLVEAEISGKASFIWLCKNCNFKFDNEFIELKILSLLQETFDAYNAQDLVCNNCNAIKSFHRRPICKCGQIFTPRLEINNWMQTLEIVENLASMLNMPLLTDVLTSMKTHLI</sequence>
<keyword evidence="8" id="KW-0239">DNA-directed DNA polymerase</keyword>
<keyword evidence="7" id="KW-0862">Zinc</keyword>
<dbReference type="Gene3D" id="3.90.1600.10">
    <property type="entry name" value="Palm domain of DNA polymerase"/>
    <property type="match status" value="1"/>
</dbReference>